<name>A0A8J4X5X2_CLAMG</name>
<reference evidence="2" key="1">
    <citation type="submission" date="2020-07" db="EMBL/GenBank/DDBJ databases">
        <title>Clarias magur genome sequencing, assembly and annotation.</title>
        <authorList>
            <person name="Kushwaha B."/>
            <person name="Kumar R."/>
            <person name="Das P."/>
            <person name="Joshi C.G."/>
            <person name="Kumar D."/>
            <person name="Nagpure N.S."/>
            <person name="Pandey M."/>
            <person name="Agarwal S."/>
            <person name="Srivastava S."/>
            <person name="Singh M."/>
            <person name="Sahoo L."/>
            <person name="Jayasankar P."/>
            <person name="Meher P.K."/>
            <person name="Koringa P.G."/>
            <person name="Iquebal M.A."/>
            <person name="Das S.P."/>
            <person name="Bit A."/>
            <person name="Patnaik S."/>
            <person name="Patel N."/>
            <person name="Shah T.M."/>
            <person name="Hinsu A."/>
            <person name="Jena J.K."/>
        </authorList>
    </citation>
    <scope>NUCLEOTIDE SEQUENCE</scope>
    <source>
        <strain evidence="2">CIFAMagur01</strain>
        <tissue evidence="2">Testis</tissue>
    </source>
</reference>
<evidence type="ECO:0000313" key="3">
    <source>
        <dbReference type="Proteomes" id="UP000727407"/>
    </source>
</evidence>
<feature type="non-terminal residue" evidence="2">
    <location>
        <position position="1"/>
    </location>
</feature>
<dbReference type="EMBL" id="QNUK01000074">
    <property type="protein sequence ID" value="KAF5903391.1"/>
    <property type="molecule type" value="Genomic_DNA"/>
</dbReference>
<proteinExistence type="predicted"/>
<sequence>MKNIRERQRQRGDMKKDNREKDEKNETRKGASRPSPLQALSPCWAANCYGPRPFL</sequence>
<comment type="caution">
    <text evidence="2">The sequence shown here is derived from an EMBL/GenBank/DDBJ whole genome shotgun (WGS) entry which is preliminary data.</text>
</comment>
<accession>A0A8J4X5X2</accession>
<evidence type="ECO:0000313" key="2">
    <source>
        <dbReference type="EMBL" id="KAF5903391.1"/>
    </source>
</evidence>
<dbReference type="AlphaFoldDB" id="A0A8J4X5X2"/>
<evidence type="ECO:0000256" key="1">
    <source>
        <dbReference type="SAM" id="MobiDB-lite"/>
    </source>
</evidence>
<gene>
    <name evidence="2" type="primary">atpA</name>
    <name evidence="2" type="ORF">DAT39_006923</name>
</gene>
<protein>
    <submittedName>
        <fullName evidence="2">ATP synthase subunit alpha</fullName>
    </submittedName>
</protein>
<dbReference type="Proteomes" id="UP000727407">
    <property type="component" value="Unassembled WGS sequence"/>
</dbReference>
<keyword evidence="3" id="KW-1185">Reference proteome</keyword>
<feature type="compositionally biased region" description="Basic and acidic residues" evidence="1">
    <location>
        <begin position="1"/>
        <end position="29"/>
    </location>
</feature>
<organism evidence="2 3">
    <name type="scientific">Clarias magur</name>
    <name type="common">Asian catfish</name>
    <name type="synonym">Macropteronotus magur</name>
    <dbReference type="NCBI Taxonomy" id="1594786"/>
    <lineage>
        <taxon>Eukaryota</taxon>
        <taxon>Metazoa</taxon>
        <taxon>Chordata</taxon>
        <taxon>Craniata</taxon>
        <taxon>Vertebrata</taxon>
        <taxon>Euteleostomi</taxon>
        <taxon>Actinopterygii</taxon>
        <taxon>Neopterygii</taxon>
        <taxon>Teleostei</taxon>
        <taxon>Ostariophysi</taxon>
        <taxon>Siluriformes</taxon>
        <taxon>Clariidae</taxon>
        <taxon>Clarias</taxon>
    </lineage>
</organism>
<feature type="region of interest" description="Disordered" evidence="1">
    <location>
        <begin position="1"/>
        <end position="43"/>
    </location>
</feature>